<comment type="caution">
    <text evidence="1">The sequence shown here is derived from an EMBL/GenBank/DDBJ whole genome shotgun (WGS) entry which is preliminary data.</text>
</comment>
<dbReference type="InterPro" id="IPR016181">
    <property type="entry name" value="Acyl_CoA_acyltransferase"/>
</dbReference>
<dbReference type="EMBL" id="VIGC01000009">
    <property type="protein sequence ID" value="TQE96140.1"/>
    <property type="molecule type" value="Genomic_DNA"/>
</dbReference>
<dbReference type="Proteomes" id="UP000317371">
    <property type="component" value="Unassembled WGS sequence"/>
</dbReference>
<sequence length="288" mass="32104">MNITFRPVQDIEGCFHFQELQRQVWHSETIDVVPNHVTMTLIKNGGVLLGAYDPAGPAETGGMVGAALWWLGLGTDPATPGAPPRLKICSHMVGVLPAWQGKGVGLRLKLAQREAVLRQGLTDWITWTYDPLYRVNGVFNIHRLGATCRTYLRNVYGELRDALNAGVPSDRCQVDWRLNSPYVLREVTTPRQRQPWPADALAVLPVAQGEHGLPHPVDAPLPLDGRPLAVPIPEDIGLIRRTDGELSMAWRLYLRQVLEAAFAAGYVMVDCLHLESHGWRYILIHQPE</sequence>
<keyword evidence="2" id="KW-1185">Reference proteome</keyword>
<proteinExistence type="predicted"/>
<name>A0A540VH98_9CHLR</name>
<organism evidence="1 2">
    <name type="scientific">Litorilinea aerophila</name>
    <dbReference type="NCBI Taxonomy" id="1204385"/>
    <lineage>
        <taxon>Bacteria</taxon>
        <taxon>Bacillati</taxon>
        <taxon>Chloroflexota</taxon>
        <taxon>Caldilineae</taxon>
        <taxon>Caldilineales</taxon>
        <taxon>Caldilineaceae</taxon>
        <taxon>Litorilinea</taxon>
    </lineage>
</organism>
<gene>
    <name evidence="1" type="ORF">FKZ61_08625</name>
</gene>
<dbReference type="AlphaFoldDB" id="A0A540VH98"/>
<dbReference type="SUPFAM" id="SSF55729">
    <property type="entry name" value="Acyl-CoA N-acyltransferases (Nat)"/>
    <property type="match status" value="1"/>
</dbReference>
<evidence type="ECO:0008006" key="3">
    <source>
        <dbReference type="Google" id="ProtNLM"/>
    </source>
</evidence>
<evidence type="ECO:0000313" key="1">
    <source>
        <dbReference type="EMBL" id="TQE96140.1"/>
    </source>
</evidence>
<dbReference type="PANTHER" id="PTHR41700">
    <property type="entry name" value="GCN5-RELATED N-ACETYLTRANSFERASE"/>
    <property type="match status" value="1"/>
</dbReference>
<dbReference type="RefSeq" id="WP_141609693.1">
    <property type="nucleotide sequence ID" value="NZ_VIGC02000009.1"/>
</dbReference>
<evidence type="ECO:0000313" key="2">
    <source>
        <dbReference type="Proteomes" id="UP000317371"/>
    </source>
</evidence>
<dbReference type="PANTHER" id="PTHR41700:SF1">
    <property type="entry name" value="N-ACETYLTRANSFERASE DOMAIN-CONTAINING PROTEIN"/>
    <property type="match status" value="1"/>
</dbReference>
<protein>
    <recommendedName>
        <fullName evidence="3">GNAT family N-acetyltransferase</fullName>
    </recommendedName>
</protein>
<dbReference type="InterPro" id="IPR038764">
    <property type="entry name" value="GNAT_N_AcTrfase_prd"/>
</dbReference>
<accession>A0A540VH98</accession>
<reference evidence="1 2" key="1">
    <citation type="submission" date="2019-06" db="EMBL/GenBank/DDBJ databases">
        <title>Genome sequence of Litorilinea aerophila BAA-2444.</title>
        <authorList>
            <person name="Maclea K.S."/>
            <person name="Maurais E.G."/>
            <person name="Iannazzi L.C."/>
        </authorList>
    </citation>
    <scope>NUCLEOTIDE SEQUENCE [LARGE SCALE GENOMIC DNA]</scope>
    <source>
        <strain evidence="1 2">ATCC BAA-2444</strain>
    </source>
</reference>
<dbReference type="OrthoDB" id="9797990at2"/>
<dbReference type="InParanoid" id="A0A540VH98"/>